<evidence type="ECO:0000313" key="2">
    <source>
        <dbReference type="EMBL" id="AMO97329.1"/>
    </source>
</evidence>
<dbReference type="AlphaFoldDB" id="A0A127PHN6"/>
<dbReference type="Proteomes" id="UP000072421">
    <property type="component" value="Chromosome"/>
</dbReference>
<proteinExistence type="predicted"/>
<evidence type="ECO:0000256" key="1">
    <source>
        <dbReference type="SAM" id="MobiDB-lite"/>
    </source>
</evidence>
<gene>
    <name evidence="2" type="ORF">CFter6_4748</name>
</gene>
<evidence type="ECO:0000313" key="3">
    <source>
        <dbReference type="Proteomes" id="UP000072421"/>
    </source>
</evidence>
<protein>
    <submittedName>
        <fullName evidence="2">Uncharacterized protein</fullName>
    </submittedName>
</protein>
<feature type="region of interest" description="Disordered" evidence="1">
    <location>
        <begin position="26"/>
        <end position="48"/>
    </location>
</feature>
<reference evidence="2 3" key="1">
    <citation type="submission" date="2015-11" db="EMBL/GenBank/DDBJ databases">
        <title>Exploring the genomic traits of fungus-feeding bacterial genus Collimonas.</title>
        <authorList>
            <person name="Song C."/>
            <person name="Schmidt R."/>
            <person name="de Jager V."/>
            <person name="Krzyzanowska D."/>
            <person name="Jongedijk E."/>
            <person name="Cankar K."/>
            <person name="Beekwilder J."/>
            <person name="van Veen A."/>
            <person name="de Boer W."/>
            <person name="van Veen J.A."/>
            <person name="Garbeva P."/>
        </authorList>
    </citation>
    <scope>NUCLEOTIDE SEQUENCE [LARGE SCALE GENOMIC DNA]</scope>
    <source>
        <strain evidence="2 3">Ter6</strain>
    </source>
</reference>
<dbReference type="EMBL" id="CP013232">
    <property type="protein sequence ID" value="AMO97329.1"/>
    <property type="molecule type" value="Genomic_DNA"/>
</dbReference>
<name>A0A127PHN6_9BURK</name>
<accession>A0A127PHN6</accession>
<sequence>MGERHVSRKERTYQLAIVAVISGSLTGLHGRAPRSSHLSAAPDTRSRK</sequence>
<organism evidence="2">
    <name type="scientific">Collimonas fungivorans</name>
    <dbReference type="NCBI Taxonomy" id="158899"/>
    <lineage>
        <taxon>Bacteria</taxon>
        <taxon>Pseudomonadati</taxon>
        <taxon>Pseudomonadota</taxon>
        <taxon>Betaproteobacteria</taxon>
        <taxon>Burkholderiales</taxon>
        <taxon>Oxalobacteraceae</taxon>
        <taxon>Collimonas</taxon>
    </lineage>
</organism>
<dbReference type="PATRIC" id="fig|158899.10.peg.4692"/>